<dbReference type="RefSeq" id="WP_069962985.1">
    <property type="nucleotide sequence ID" value="NZ_CP016094.1"/>
</dbReference>
<reference evidence="1 2" key="1">
    <citation type="submission" date="2016-06" db="EMBL/GenBank/DDBJ databases">
        <title>Three novel species with peptidoglycan cell walls form the new genus Lacunisphaera gen. nov. in the family Opitutaceae of the verrucomicrobial subdivision 4.</title>
        <authorList>
            <person name="Rast P."/>
            <person name="Gloeckner I."/>
            <person name="Jogler M."/>
            <person name="Boedeker C."/>
            <person name="Jeske O."/>
            <person name="Wiegand S."/>
            <person name="Reinhardt R."/>
            <person name="Schumann P."/>
            <person name="Rohde M."/>
            <person name="Spring S."/>
            <person name="Gloeckner F.O."/>
            <person name="Jogler C."/>
        </authorList>
    </citation>
    <scope>NUCLEOTIDE SEQUENCE [LARGE SCALE GENOMIC DNA]</scope>
    <source>
        <strain evidence="1 2">IG16b</strain>
    </source>
</reference>
<dbReference type="EMBL" id="CP016094">
    <property type="protein sequence ID" value="AOS45881.1"/>
    <property type="molecule type" value="Genomic_DNA"/>
</dbReference>
<dbReference type="NCBIfam" id="TIGR02436">
    <property type="entry name" value="four helix bundle protein"/>
    <property type="match status" value="1"/>
</dbReference>
<dbReference type="Pfam" id="PF05635">
    <property type="entry name" value="23S_rRNA_IVP"/>
    <property type="match status" value="1"/>
</dbReference>
<keyword evidence="2" id="KW-1185">Reference proteome</keyword>
<evidence type="ECO:0008006" key="3">
    <source>
        <dbReference type="Google" id="ProtNLM"/>
    </source>
</evidence>
<dbReference type="KEGG" id="obg:Verru16b_02972"/>
<dbReference type="PANTHER" id="PTHR38471:SF2">
    <property type="entry name" value="FOUR HELIX BUNDLE PROTEIN"/>
    <property type="match status" value="1"/>
</dbReference>
<protein>
    <recommendedName>
        <fullName evidence="3">Four helix bundle protein</fullName>
    </recommendedName>
</protein>
<dbReference type="InterPro" id="IPR036583">
    <property type="entry name" value="23S_rRNA_IVS_sf"/>
</dbReference>
<dbReference type="InterPro" id="IPR012657">
    <property type="entry name" value="23S_rRNA-intervening_sequence"/>
</dbReference>
<proteinExistence type="predicted"/>
<gene>
    <name evidence="1" type="ORF">Verru16b_02972</name>
</gene>
<dbReference type="Gene3D" id="1.20.1440.60">
    <property type="entry name" value="23S rRNA-intervening sequence"/>
    <property type="match status" value="1"/>
</dbReference>
<dbReference type="Proteomes" id="UP000095228">
    <property type="component" value="Chromosome"/>
</dbReference>
<dbReference type="STRING" id="1838286.Verru16b_02972"/>
<dbReference type="SUPFAM" id="SSF158446">
    <property type="entry name" value="IVS-encoded protein-like"/>
    <property type="match status" value="1"/>
</dbReference>
<evidence type="ECO:0000313" key="2">
    <source>
        <dbReference type="Proteomes" id="UP000095228"/>
    </source>
</evidence>
<sequence length="124" mass="14148">MSERINSFRDLKVYAEACCLDLEVFRLSKAFPKEELYSLTDQVRRSSRSIGANLAEAWAKRRYPAHFVSKLTDSDGELQETRHWLGRAQAYGYLTPGQMTALEKQCDQIGGKLGRMIQNPEGFV</sequence>
<dbReference type="PANTHER" id="PTHR38471">
    <property type="entry name" value="FOUR HELIX BUNDLE PROTEIN"/>
    <property type="match status" value="1"/>
</dbReference>
<dbReference type="CDD" id="cd16377">
    <property type="entry name" value="23S_rRNA_IVP_like"/>
    <property type="match status" value="1"/>
</dbReference>
<accession>A0A1D8AYD3</accession>
<name>A0A1D8AYD3_9BACT</name>
<organism evidence="1 2">
    <name type="scientific">Lacunisphaera limnophila</name>
    <dbReference type="NCBI Taxonomy" id="1838286"/>
    <lineage>
        <taxon>Bacteria</taxon>
        <taxon>Pseudomonadati</taxon>
        <taxon>Verrucomicrobiota</taxon>
        <taxon>Opitutia</taxon>
        <taxon>Opitutales</taxon>
        <taxon>Opitutaceae</taxon>
        <taxon>Lacunisphaera</taxon>
    </lineage>
</organism>
<evidence type="ECO:0000313" key="1">
    <source>
        <dbReference type="EMBL" id="AOS45881.1"/>
    </source>
</evidence>
<dbReference type="AlphaFoldDB" id="A0A1D8AYD3"/>
<dbReference type="OrthoDB" id="9800370at2"/>